<dbReference type="EC" id="2.7.1.130" evidence="2"/>
<comment type="caution">
    <text evidence="10">The sequence shown here is derived from an EMBL/GenBank/DDBJ whole genome shotgun (WGS) entry which is preliminary data.</text>
</comment>
<keyword evidence="3" id="KW-0444">Lipid biosynthesis</keyword>
<dbReference type="EMBL" id="JAAARO010000021">
    <property type="protein sequence ID" value="KAF5727951.1"/>
    <property type="molecule type" value="Genomic_DNA"/>
</dbReference>
<keyword evidence="8" id="KW-0067">ATP-binding</keyword>
<dbReference type="FunCoup" id="A0A7J7C1F5">
    <property type="interactions" value="7"/>
</dbReference>
<dbReference type="AlphaFoldDB" id="A0A7J7C1F5"/>
<evidence type="ECO:0000256" key="6">
    <source>
        <dbReference type="ARBA" id="ARBA00022741"/>
    </source>
</evidence>
<dbReference type="UniPathway" id="UPA00359">
    <property type="reaction ID" value="UER00482"/>
</dbReference>
<gene>
    <name evidence="10" type="ORF">HS088_TW21G00091</name>
</gene>
<reference evidence="10 11" key="1">
    <citation type="journal article" date="2020" name="Nat. Commun.">
        <title>Genome of Tripterygium wilfordii and identification of cytochrome P450 involved in triptolide biosynthesis.</title>
        <authorList>
            <person name="Tu L."/>
            <person name="Su P."/>
            <person name="Zhang Z."/>
            <person name="Gao L."/>
            <person name="Wang J."/>
            <person name="Hu T."/>
            <person name="Zhou J."/>
            <person name="Zhang Y."/>
            <person name="Zhao Y."/>
            <person name="Liu Y."/>
            <person name="Song Y."/>
            <person name="Tong Y."/>
            <person name="Lu Y."/>
            <person name="Yang J."/>
            <person name="Xu C."/>
            <person name="Jia M."/>
            <person name="Peters R.J."/>
            <person name="Huang L."/>
            <person name="Gao W."/>
        </authorList>
    </citation>
    <scope>NUCLEOTIDE SEQUENCE [LARGE SCALE GENOMIC DNA]</scope>
    <source>
        <strain evidence="11">cv. XIE 37</strain>
        <tissue evidence="10">Leaf</tissue>
    </source>
</reference>
<dbReference type="GO" id="GO:0009245">
    <property type="term" value="P:lipid A biosynthetic process"/>
    <property type="evidence" value="ECO:0007669"/>
    <property type="project" value="UniProtKB-KW"/>
</dbReference>
<dbReference type="Proteomes" id="UP000593562">
    <property type="component" value="Unassembled WGS sequence"/>
</dbReference>
<evidence type="ECO:0000256" key="1">
    <source>
        <dbReference type="ARBA" id="ARBA00004870"/>
    </source>
</evidence>
<dbReference type="GO" id="GO:0005524">
    <property type="term" value="F:ATP binding"/>
    <property type="evidence" value="ECO:0007669"/>
    <property type="project" value="UniProtKB-KW"/>
</dbReference>
<dbReference type="GO" id="GO:0009029">
    <property type="term" value="F:lipid-A 4'-kinase activity"/>
    <property type="evidence" value="ECO:0007669"/>
    <property type="project" value="UniProtKB-EC"/>
</dbReference>
<dbReference type="Pfam" id="PF02606">
    <property type="entry name" value="LpxK"/>
    <property type="match status" value="1"/>
</dbReference>
<keyword evidence="7 10" id="KW-0418">Kinase</keyword>
<comment type="pathway">
    <text evidence="1">Glycolipid biosynthesis; lipid IV(A) biosynthesis; lipid IV(A) from (3R)-3-hydroxytetradecanoyl-[acyl-carrier-protein] and UDP-N-acetyl-alpha-D-glucosamine: step 6/6.</text>
</comment>
<dbReference type="InterPro" id="IPR003758">
    <property type="entry name" value="LpxK"/>
</dbReference>
<evidence type="ECO:0000256" key="5">
    <source>
        <dbReference type="ARBA" id="ARBA00022679"/>
    </source>
</evidence>
<keyword evidence="9" id="KW-0443">Lipid metabolism</keyword>
<keyword evidence="5" id="KW-0808">Transferase</keyword>
<dbReference type="HAMAP" id="MF_00409">
    <property type="entry name" value="LpxK"/>
    <property type="match status" value="1"/>
</dbReference>
<evidence type="ECO:0000256" key="9">
    <source>
        <dbReference type="ARBA" id="ARBA00023098"/>
    </source>
</evidence>
<evidence type="ECO:0000256" key="3">
    <source>
        <dbReference type="ARBA" id="ARBA00022516"/>
    </source>
</evidence>
<evidence type="ECO:0000256" key="7">
    <source>
        <dbReference type="ARBA" id="ARBA00022777"/>
    </source>
</evidence>
<evidence type="ECO:0000313" key="11">
    <source>
        <dbReference type="Proteomes" id="UP000593562"/>
    </source>
</evidence>
<evidence type="ECO:0000256" key="4">
    <source>
        <dbReference type="ARBA" id="ARBA00022556"/>
    </source>
</evidence>
<dbReference type="InParanoid" id="A0A7J7C1F5"/>
<dbReference type="PANTHER" id="PTHR42724:SF1">
    <property type="entry name" value="TETRAACYLDISACCHARIDE 4'-KINASE, MITOCHONDRIAL-RELATED"/>
    <property type="match status" value="1"/>
</dbReference>
<organism evidence="10 11">
    <name type="scientific">Tripterygium wilfordii</name>
    <name type="common">Thunder God vine</name>
    <dbReference type="NCBI Taxonomy" id="458696"/>
    <lineage>
        <taxon>Eukaryota</taxon>
        <taxon>Viridiplantae</taxon>
        <taxon>Streptophyta</taxon>
        <taxon>Embryophyta</taxon>
        <taxon>Tracheophyta</taxon>
        <taxon>Spermatophyta</taxon>
        <taxon>Magnoliopsida</taxon>
        <taxon>eudicotyledons</taxon>
        <taxon>Gunneridae</taxon>
        <taxon>Pentapetalae</taxon>
        <taxon>rosids</taxon>
        <taxon>fabids</taxon>
        <taxon>Celastrales</taxon>
        <taxon>Celastraceae</taxon>
        <taxon>Tripterygium</taxon>
    </lineage>
</organism>
<evidence type="ECO:0000256" key="8">
    <source>
        <dbReference type="ARBA" id="ARBA00022840"/>
    </source>
</evidence>
<keyword evidence="6" id="KW-0547">Nucleotide-binding</keyword>
<name>A0A7J7C1F5_TRIWF</name>
<keyword evidence="11" id="KW-1185">Reference proteome</keyword>
<accession>A0A7J7C1F5</accession>
<dbReference type="PANTHER" id="PTHR42724">
    <property type="entry name" value="TETRAACYLDISACCHARIDE 4'-KINASE"/>
    <property type="match status" value="1"/>
</dbReference>
<dbReference type="GO" id="GO:0016020">
    <property type="term" value="C:membrane"/>
    <property type="evidence" value="ECO:0007669"/>
    <property type="project" value="GOC"/>
</dbReference>
<protein>
    <recommendedName>
        <fullName evidence="2">tetraacyldisaccharide 4'-kinase</fullName>
        <ecNumber evidence="2">2.7.1.130</ecNumber>
    </recommendedName>
</protein>
<keyword evidence="4" id="KW-0441">Lipid A biosynthesis</keyword>
<sequence>MHFGWAQFNHPACTPLDIADRSIRYAFHSMFLNTHPSNPSEPVLTQSVQESVNHWALPKWECILALCAQSVNMVFMDKLRRAVNEIAYSQDHSKLPTLHRSLVPLLSLASSLYKVALLIRHHLYQFGVFSKHRLPVPVISVGNLTWGGNGKTPMVEFISLWLADSGLSPLILTRGYGGGDEARMLERHLLGRPAKIGVGPDRAAVAASFFEKYGCLDPLNSILFERIGPKQKLGDHPSSENIGAVILDDGMQHWRLKRELEIVMVNGLMPWGNHQLLPLGPLREPLTSLRRADVAVVHHSDLVSEQKVKDAVLSMREINESLPIFFSRMSPSHFFEIGNINANIPLSVVHNVAVLCVSAIGSANSFVRGMEKVGSFFVDQLDFSDHHSLQAEDVEKISMRVRDLELKFGIETIVVVTEKDYDRDPVILKQLEPVKVFVLCSKLQIVPKNGYTEDSFKNLLKELLKARLSHTG</sequence>
<evidence type="ECO:0000313" key="10">
    <source>
        <dbReference type="EMBL" id="KAF5727951.1"/>
    </source>
</evidence>
<evidence type="ECO:0000256" key="2">
    <source>
        <dbReference type="ARBA" id="ARBA00012071"/>
    </source>
</evidence>
<proteinExistence type="inferred from homology"/>